<reference evidence="5" key="1">
    <citation type="submission" date="2016-10" db="EMBL/GenBank/DDBJ databases">
        <authorList>
            <person name="Varghese N."/>
            <person name="Submissions S."/>
        </authorList>
    </citation>
    <scope>NUCLEOTIDE SEQUENCE [LARGE SCALE GENOMIC DNA]</scope>
    <source>
        <strain evidence="5">CGMCC 1.3566</strain>
    </source>
</reference>
<keyword evidence="5" id="KW-1185">Reference proteome</keyword>
<protein>
    <submittedName>
        <fullName evidence="4">Glycosyltransferase involved in cell wall bisynthesis</fullName>
    </submittedName>
</protein>
<feature type="domain" description="Glycosyltransferase subfamily 4-like N-terminal" evidence="3">
    <location>
        <begin position="25"/>
        <end position="202"/>
    </location>
</feature>
<evidence type="ECO:0000256" key="2">
    <source>
        <dbReference type="ARBA" id="ARBA00022679"/>
    </source>
</evidence>
<evidence type="ECO:0000313" key="5">
    <source>
        <dbReference type="Proteomes" id="UP000199095"/>
    </source>
</evidence>
<sequence>MMAKKVCMLVAEHPFLDARIFKREALSLKNMGYDVTIVVPRRKGYLFDIDGTPIKDKFLQKTFTYKGITFVTYSFEESRPLLSKVLSPESQWEQGFSNPLTTLGVEQEADIYHVHEYLSLFAGVGVKRILKERKKDVKLIYDSHELTPDPLDTKNSNHVKANLKEKLLVMLKSVDYVITISHSIKSWFISQKPALPVEVIYNSPPLSRDYSPKRNRNRVIACYEGNIDNKRGNRDKIIEITEICSQHIDFQFKIIGGTRFGDSFKFPDHLSDNIKQTGWVDYDLISKYMKDVDIGWIDYKDIKESLNRSYAMPNKFFSYLNNGVPVVVNRCHEMEVFIRSHRCGLVIDKKDATAKDYAEAILYLSQNKSLLKDMGLNGRKVMEEVYCWEKMEKRLQNVYHTLSGQQGIFFTF</sequence>
<dbReference type="SUPFAM" id="SSF53756">
    <property type="entry name" value="UDP-Glycosyltransferase/glycogen phosphorylase"/>
    <property type="match status" value="1"/>
</dbReference>
<dbReference type="EMBL" id="FOHJ01000002">
    <property type="protein sequence ID" value="SES93292.1"/>
    <property type="molecule type" value="Genomic_DNA"/>
</dbReference>
<accession>A0A1I0AHH5</accession>
<evidence type="ECO:0000259" key="3">
    <source>
        <dbReference type="Pfam" id="PF13439"/>
    </source>
</evidence>
<name>A0A1I0AHH5_9BACI</name>
<proteinExistence type="predicted"/>
<dbReference type="GO" id="GO:0016757">
    <property type="term" value="F:glycosyltransferase activity"/>
    <property type="evidence" value="ECO:0007669"/>
    <property type="project" value="UniProtKB-KW"/>
</dbReference>
<dbReference type="Pfam" id="PF13439">
    <property type="entry name" value="Glyco_transf_4"/>
    <property type="match status" value="1"/>
</dbReference>
<dbReference type="PANTHER" id="PTHR12526">
    <property type="entry name" value="GLYCOSYLTRANSFERASE"/>
    <property type="match status" value="1"/>
</dbReference>
<gene>
    <name evidence="4" type="ORF">SAMN05421676_102147</name>
</gene>
<dbReference type="Gene3D" id="3.40.50.2000">
    <property type="entry name" value="Glycogen Phosphorylase B"/>
    <property type="match status" value="2"/>
</dbReference>
<dbReference type="AlphaFoldDB" id="A0A1I0AHH5"/>
<keyword evidence="2 4" id="KW-0808">Transferase</keyword>
<dbReference type="PANTHER" id="PTHR12526:SF629">
    <property type="entry name" value="TEICHURONIC ACID BIOSYNTHESIS GLYCOSYLTRANSFERASE TUAH-RELATED"/>
    <property type="match status" value="1"/>
</dbReference>
<keyword evidence="1" id="KW-0328">Glycosyltransferase</keyword>
<dbReference type="STRING" id="237682.SAMN05421676_102147"/>
<dbReference type="InterPro" id="IPR028098">
    <property type="entry name" value="Glyco_trans_4-like_N"/>
</dbReference>
<evidence type="ECO:0000313" key="4">
    <source>
        <dbReference type="EMBL" id="SES93292.1"/>
    </source>
</evidence>
<dbReference type="Proteomes" id="UP000199095">
    <property type="component" value="Unassembled WGS sequence"/>
</dbReference>
<evidence type="ECO:0000256" key="1">
    <source>
        <dbReference type="ARBA" id="ARBA00022676"/>
    </source>
</evidence>
<dbReference type="Pfam" id="PF13692">
    <property type="entry name" value="Glyco_trans_1_4"/>
    <property type="match status" value="1"/>
</dbReference>
<organism evidence="4 5">
    <name type="scientific">Salinibacillus kushneri</name>
    <dbReference type="NCBI Taxonomy" id="237682"/>
    <lineage>
        <taxon>Bacteria</taxon>
        <taxon>Bacillati</taxon>
        <taxon>Bacillota</taxon>
        <taxon>Bacilli</taxon>
        <taxon>Bacillales</taxon>
        <taxon>Bacillaceae</taxon>
        <taxon>Salinibacillus</taxon>
    </lineage>
</organism>